<dbReference type="InterPro" id="IPR045864">
    <property type="entry name" value="aa-tRNA-synth_II/BPL/LPL"/>
</dbReference>
<dbReference type="InterPro" id="IPR033721">
    <property type="entry name" value="ProRS_core_arch_euk"/>
</dbReference>
<evidence type="ECO:0000256" key="2">
    <source>
        <dbReference type="ARBA" id="ARBA00022741"/>
    </source>
</evidence>
<dbReference type="GO" id="GO:0006433">
    <property type="term" value="P:prolyl-tRNA aminoacylation"/>
    <property type="evidence" value="ECO:0007669"/>
    <property type="project" value="InterPro"/>
</dbReference>
<keyword evidence="2" id="KW-0547">Nucleotide-binding</keyword>
<dbReference type="GO" id="GO:0017101">
    <property type="term" value="C:aminoacyl-tRNA synthetase multienzyme complex"/>
    <property type="evidence" value="ECO:0007669"/>
    <property type="project" value="TreeGrafter"/>
</dbReference>
<dbReference type="Pfam" id="PF00587">
    <property type="entry name" value="tRNA-synt_2b"/>
    <property type="match status" value="1"/>
</dbReference>
<dbReference type="HAMAP" id="MF_01571">
    <property type="entry name" value="Pro_tRNA_synth_type3"/>
    <property type="match status" value="1"/>
</dbReference>
<evidence type="ECO:0000313" key="7">
    <source>
        <dbReference type="EMBL" id="CAD8569921.1"/>
    </source>
</evidence>
<dbReference type="Gene3D" id="3.40.50.800">
    <property type="entry name" value="Anticodon-binding domain"/>
    <property type="match status" value="1"/>
</dbReference>
<dbReference type="InterPro" id="IPR017449">
    <property type="entry name" value="Pro-tRNA_synth_II"/>
</dbReference>
<dbReference type="InterPro" id="IPR016061">
    <property type="entry name" value="Pro-tRNA_ligase_II_C"/>
</dbReference>
<protein>
    <recommendedName>
        <fullName evidence="6">Aminoacyl-transfer RNA synthetases class-II family profile domain-containing protein</fullName>
    </recommendedName>
</protein>
<dbReference type="SMART" id="SM00946">
    <property type="entry name" value="ProRS-C_1"/>
    <property type="match status" value="1"/>
</dbReference>
<dbReference type="PANTHER" id="PTHR43382:SF3">
    <property type="entry name" value="PROLINE--TRNA LIGASE, CHLOROPLASTIC_MITOCHONDRIAL"/>
    <property type="match status" value="1"/>
</dbReference>
<feature type="domain" description="Aminoacyl-transfer RNA synthetases class-II family profile" evidence="6">
    <location>
        <begin position="67"/>
        <end position="328"/>
    </location>
</feature>
<dbReference type="EMBL" id="HBET01020977">
    <property type="protein sequence ID" value="CAD8569921.1"/>
    <property type="molecule type" value="Transcribed_RNA"/>
</dbReference>
<sequence>MLAARSSGMLRAACRRVAKAAAPLQARWSAAMSSATEGRVTPRSEDYSAWYHDVLREAQLVDSSPVRGCFVLMPRGMALWDRFKADLDERIADTGVVNASFPLLIPLSFLSREADHVEGFAKECALVTHTRLHTAEGGGVEADPDSALQEPFVIRPTSETVIWDSFRKWISTSADLPVLVNQWANVLRWERRTRPFLRTSEFHWQEGHTAHATREEALARAQRMQVVYGDVVRSCMAVPVLMGEKTPSERFAGAEATLTIEAMMQDGWALQSGTSHFLGTAFSDAFGVKYSDAEGESRPVWATSWGVSTRLLGAAIMSHSDDVGFVAPPAVAAHQVEVLAVGKGEALQAATAAGRALVQALRRGGVRATMDTDAKSLSGPGGEAASGGASARGKLSLGKRRFASERRGTPLRVEIGRRELEQGWARITPRVALDREACELAASELYELSGDVRVAPKHRWTMSDVASGKRRSMAAHGGVLAAKNQEAGEGEAPEMNIVLPGTAGKEGPEHFQMAPAMAFAALEAVHATLLMRRERQLKERTVPVASYDALKAHAAALARTDGEGASAAALTGPAFLVAPWKDCADNERLVKEETSLTIRCLNAGAQGPGPEDRCILSGEPATHLAVFARAY</sequence>
<organism evidence="7">
    <name type="scientific">Cafeteria roenbergensis</name>
    <name type="common">Marine flagellate</name>
    <dbReference type="NCBI Taxonomy" id="33653"/>
    <lineage>
        <taxon>Eukaryota</taxon>
        <taxon>Sar</taxon>
        <taxon>Stramenopiles</taxon>
        <taxon>Bigyra</taxon>
        <taxon>Opalozoa</taxon>
        <taxon>Bicosoecida</taxon>
        <taxon>Cafeteriaceae</taxon>
        <taxon>Cafeteria</taxon>
    </lineage>
</organism>
<evidence type="ECO:0000256" key="3">
    <source>
        <dbReference type="ARBA" id="ARBA00022840"/>
    </source>
</evidence>
<dbReference type="GO" id="GO:0004827">
    <property type="term" value="F:proline-tRNA ligase activity"/>
    <property type="evidence" value="ECO:0007669"/>
    <property type="project" value="InterPro"/>
</dbReference>
<evidence type="ECO:0000256" key="4">
    <source>
        <dbReference type="ARBA" id="ARBA00023146"/>
    </source>
</evidence>
<proteinExistence type="inferred from homology"/>
<dbReference type="CDD" id="cd00778">
    <property type="entry name" value="ProRS_core_arch_euk"/>
    <property type="match status" value="1"/>
</dbReference>
<dbReference type="InterPro" id="IPR006195">
    <property type="entry name" value="aa-tRNA-synth_II"/>
</dbReference>
<dbReference type="PROSITE" id="PS50862">
    <property type="entry name" value="AA_TRNA_LIGASE_II"/>
    <property type="match status" value="1"/>
</dbReference>
<dbReference type="Gene3D" id="3.30.110.30">
    <property type="entry name" value="C-terminal domain of ProRS"/>
    <property type="match status" value="1"/>
</dbReference>
<evidence type="ECO:0000256" key="1">
    <source>
        <dbReference type="ARBA" id="ARBA00022598"/>
    </source>
</evidence>
<dbReference type="SUPFAM" id="SSF64586">
    <property type="entry name" value="C-terminal domain of ProRS"/>
    <property type="match status" value="1"/>
</dbReference>
<dbReference type="AlphaFoldDB" id="A0A7S0K4C1"/>
<dbReference type="Pfam" id="PF09180">
    <property type="entry name" value="ProRS-C_1"/>
    <property type="match status" value="1"/>
</dbReference>
<dbReference type="InterPro" id="IPR036621">
    <property type="entry name" value="Anticodon-bd_dom_sf"/>
</dbReference>
<feature type="region of interest" description="Disordered" evidence="5">
    <location>
        <begin position="371"/>
        <end position="392"/>
    </location>
</feature>
<gene>
    <name evidence="7" type="ORF">CROE0942_LOCUS14301</name>
</gene>
<keyword evidence="3" id="KW-0067">ATP-binding</keyword>
<reference evidence="7" key="1">
    <citation type="submission" date="2021-01" db="EMBL/GenBank/DDBJ databases">
        <authorList>
            <person name="Corre E."/>
            <person name="Pelletier E."/>
            <person name="Niang G."/>
            <person name="Scheremetjew M."/>
            <person name="Finn R."/>
            <person name="Kale V."/>
            <person name="Holt S."/>
            <person name="Cochrane G."/>
            <person name="Meng A."/>
            <person name="Brown T."/>
            <person name="Cohen L."/>
        </authorList>
    </citation>
    <scope>NUCLEOTIDE SEQUENCE</scope>
    <source>
        <strain evidence="7">E4-10</strain>
    </source>
</reference>
<accession>A0A7S0K4C1</accession>
<dbReference type="PANTHER" id="PTHR43382">
    <property type="entry name" value="PROLYL-TRNA SYNTHETASE"/>
    <property type="match status" value="1"/>
</dbReference>
<keyword evidence="1" id="KW-0436">Ligase</keyword>
<evidence type="ECO:0000256" key="5">
    <source>
        <dbReference type="SAM" id="MobiDB-lite"/>
    </source>
</evidence>
<dbReference type="GO" id="GO:0005737">
    <property type="term" value="C:cytoplasm"/>
    <property type="evidence" value="ECO:0007669"/>
    <property type="project" value="InterPro"/>
</dbReference>
<dbReference type="Gene3D" id="3.30.930.10">
    <property type="entry name" value="Bira Bifunctional Protein, Domain 2"/>
    <property type="match status" value="1"/>
</dbReference>
<dbReference type="GO" id="GO:0005524">
    <property type="term" value="F:ATP binding"/>
    <property type="evidence" value="ECO:0007669"/>
    <property type="project" value="UniProtKB-KW"/>
</dbReference>
<dbReference type="InterPro" id="IPR002314">
    <property type="entry name" value="aa-tRNA-synt_IIb"/>
</dbReference>
<name>A0A7S0K4C1_CAFRO</name>
<keyword evidence="4" id="KW-0030">Aminoacyl-tRNA synthetase</keyword>
<evidence type="ECO:0000259" key="6">
    <source>
        <dbReference type="PROSITE" id="PS50862"/>
    </source>
</evidence>
<dbReference type="SUPFAM" id="SSF55681">
    <property type="entry name" value="Class II aaRS and biotin synthetases"/>
    <property type="match status" value="1"/>
</dbReference>
<dbReference type="SUPFAM" id="SSF52954">
    <property type="entry name" value="Class II aaRS ABD-related"/>
    <property type="match status" value="1"/>
</dbReference>
<dbReference type="InterPro" id="IPR004499">
    <property type="entry name" value="Pro-tRNA-ligase_IIa_arc-type"/>
</dbReference>